<keyword evidence="2" id="KW-0808">Transferase</keyword>
<dbReference type="InterPro" id="IPR029063">
    <property type="entry name" value="SAM-dependent_MTases_sf"/>
</dbReference>
<comment type="caution">
    <text evidence="4">The sequence shown here is derived from an EMBL/GenBank/DDBJ whole genome shotgun (WGS) entry which is preliminary data.</text>
</comment>
<organism evidence="4 5">
    <name type="scientific">Candidatus Campbellbacteria bacterium CG22_combo_CG10-13_8_21_14_all_36_13</name>
    <dbReference type="NCBI Taxonomy" id="1974529"/>
    <lineage>
        <taxon>Bacteria</taxon>
        <taxon>Candidatus Campbelliibacteriota</taxon>
    </lineage>
</organism>
<proteinExistence type="predicted"/>
<dbReference type="GO" id="GO:0003677">
    <property type="term" value="F:DNA binding"/>
    <property type="evidence" value="ECO:0007669"/>
    <property type="project" value="InterPro"/>
</dbReference>
<dbReference type="InterPro" id="IPR002941">
    <property type="entry name" value="DNA_methylase_N4/N6"/>
</dbReference>
<evidence type="ECO:0000259" key="3">
    <source>
        <dbReference type="Pfam" id="PF01555"/>
    </source>
</evidence>
<evidence type="ECO:0000256" key="1">
    <source>
        <dbReference type="ARBA" id="ARBA00022603"/>
    </source>
</evidence>
<dbReference type="GO" id="GO:0008170">
    <property type="term" value="F:N-methyltransferase activity"/>
    <property type="evidence" value="ECO:0007669"/>
    <property type="project" value="InterPro"/>
</dbReference>
<keyword evidence="1" id="KW-0489">Methyltransferase</keyword>
<evidence type="ECO:0000313" key="5">
    <source>
        <dbReference type="Proteomes" id="UP000231143"/>
    </source>
</evidence>
<dbReference type="EMBL" id="PCTT01000020">
    <property type="protein sequence ID" value="PIP87183.1"/>
    <property type="molecule type" value="Genomic_DNA"/>
</dbReference>
<dbReference type="SUPFAM" id="SSF53335">
    <property type="entry name" value="S-adenosyl-L-methionine-dependent methyltransferases"/>
    <property type="match status" value="1"/>
</dbReference>
<gene>
    <name evidence="4" type="ORF">COW81_01600</name>
</gene>
<dbReference type="PRINTS" id="PR00508">
    <property type="entry name" value="S21N4MTFRASE"/>
</dbReference>
<sequence length="56" mass="6073">MPQKDGVVLVPFVGTGSECAAAKELGQSYIGFEINPDYVRLAEKMVGDKKLIAKLF</sequence>
<dbReference type="InterPro" id="IPR001091">
    <property type="entry name" value="RM_Methyltransferase"/>
</dbReference>
<dbReference type="Proteomes" id="UP000231143">
    <property type="component" value="Unassembled WGS sequence"/>
</dbReference>
<feature type="domain" description="DNA methylase N-4/N-6" evidence="3">
    <location>
        <begin position="3"/>
        <end position="44"/>
    </location>
</feature>
<evidence type="ECO:0000256" key="2">
    <source>
        <dbReference type="ARBA" id="ARBA00022679"/>
    </source>
</evidence>
<reference evidence="4 5" key="1">
    <citation type="submission" date="2017-09" db="EMBL/GenBank/DDBJ databases">
        <title>Depth-based differentiation of microbial function through sediment-hosted aquifers and enrichment of novel symbionts in the deep terrestrial subsurface.</title>
        <authorList>
            <person name="Probst A.J."/>
            <person name="Ladd B."/>
            <person name="Jarett J.K."/>
            <person name="Geller-Mcgrath D.E."/>
            <person name="Sieber C.M."/>
            <person name="Emerson J.B."/>
            <person name="Anantharaman K."/>
            <person name="Thomas B.C."/>
            <person name="Malmstrom R."/>
            <person name="Stieglmeier M."/>
            <person name="Klingl A."/>
            <person name="Woyke T."/>
            <person name="Ryan C.M."/>
            <person name="Banfield J.F."/>
        </authorList>
    </citation>
    <scope>NUCLEOTIDE SEQUENCE [LARGE SCALE GENOMIC DNA]</scope>
    <source>
        <strain evidence="4">CG22_combo_CG10-13_8_21_14_all_36_13</strain>
    </source>
</reference>
<dbReference type="AlphaFoldDB" id="A0A2H0DYD2"/>
<dbReference type="Pfam" id="PF01555">
    <property type="entry name" value="N6_N4_Mtase"/>
    <property type="match status" value="1"/>
</dbReference>
<dbReference type="Gene3D" id="3.40.50.150">
    <property type="entry name" value="Vaccinia Virus protein VP39"/>
    <property type="match status" value="1"/>
</dbReference>
<accession>A0A2H0DYD2</accession>
<protein>
    <recommendedName>
        <fullName evidence="3">DNA methylase N-4/N-6 domain-containing protein</fullName>
    </recommendedName>
</protein>
<evidence type="ECO:0000313" key="4">
    <source>
        <dbReference type="EMBL" id="PIP87183.1"/>
    </source>
</evidence>
<name>A0A2H0DYD2_9BACT</name>
<dbReference type="GO" id="GO:0032259">
    <property type="term" value="P:methylation"/>
    <property type="evidence" value="ECO:0007669"/>
    <property type="project" value="UniProtKB-KW"/>
</dbReference>